<accession>A0A1M7JMA3</accession>
<dbReference type="Pfam" id="PF02596">
    <property type="entry name" value="DUF169"/>
    <property type="match status" value="1"/>
</dbReference>
<dbReference type="PANTHER" id="PTHR37954:SF3">
    <property type="entry name" value="DUF169 DOMAIN-CONTAINING PROTEIN"/>
    <property type="match status" value="1"/>
</dbReference>
<proteinExistence type="predicted"/>
<gene>
    <name evidence="1" type="ORF">SAMN04487860_10694</name>
</gene>
<dbReference type="PANTHER" id="PTHR37954">
    <property type="entry name" value="BLL4979 PROTEIN"/>
    <property type="match status" value="1"/>
</dbReference>
<organism evidence="1 2">
    <name type="scientific">Ruminococcus flavefaciens</name>
    <dbReference type="NCBI Taxonomy" id="1265"/>
    <lineage>
        <taxon>Bacteria</taxon>
        <taxon>Bacillati</taxon>
        <taxon>Bacillota</taxon>
        <taxon>Clostridia</taxon>
        <taxon>Eubacteriales</taxon>
        <taxon>Oscillospiraceae</taxon>
        <taxon>Ruminococcus</taxon>
    </lineage>
</organism>
<protein>
    <submittedName>
        <fullName evidence="1">Uncharacterized conserved protein, DUF169 family</fullName>
    </submittedName>
</protein>
<name>A0A1M7JMA3_RUMFL</name>
<dbReference type="RefSeq" id="WP_072950494.1">
    <property type="nucleotide sequence ID" value="NZ_FRCT01000006.1"/>
</dbReference>
<reference evidence="1 2" key="1">
    <citation type="submission" date="2016-11" db="EMBL/GenBank/DDBJ databases">
        <authorList>
            <person name="Jaros S."/>
            <person name="Januszkiewicz K."/>
            <person name="Wedrychowicz H."/>
        </authorList>
    </citation>
    <scope>NUCLEOTIDE SEQUENCE [LARGE SCALE GENOMIC DNA]</scope>
    <source>
        <strain evidence="1 2">Y1</strain>
    </source>
</reference>
<dbReference type="EMBL" id="FRCT01000006">
    <property type="protein sequence ID" value="SHM54041.1"/>
    <property type="molecule type" value="Genomic_DNA"/>
</dbReference>
<evidence type="ECO:0000313" key="1">
    <source>
        <dbReference type="EMBL" id="SHM54041.1"/>
    </source>
</evidence>
<evidence type="ECO:0000313" key="2">
    <source>
        <dbReference type="Proteomes" id="UP000184394"/>
    </source>
</evidence>
<sequence>MELNRRISELLKKTIGQRYDAMALKMISDESELPQNTVYPVRDMGQHMSLCQAFALSRREGKTVYMQKQDHWCWAPLIGYGMVKLEKGTPEFNELLPVIGIRDPDAAAAFIENMPHLPTGVYKGILTAPLGSAEFKPDALIINCRNSELRTILMGIKTQTGTTMKTEFDAIDSCVWGIIPSLTKNEYRVSFPDPGDYSNANTSEDDVILSVPNSKFEELAKGLETLNYMGMKHSFFHTNMEYDFARPTFYNKMFKAWGLDEGKSYSIPGL</sequence>
<dbReference type="Proteomes" id="UP000184394">
    <property type="component" value="Unassembled WGS sequence"/>
</dbReference>
<dbReference type="OrthoDB" id="9777728at2"/>
<dbReference type="InterPro" id="IPR003748">
    <property type="entry name" value="DUF169"/>
</dbReference>
<dbReference type="AlphaFoldDB" id="A0A1M7JMA3"/>